<reference evidence="2 3" key="1">
    <citation type="submission" date="2016-10" db="EMBL/GenBank/DDBJ databases">
        <authorList>
            <person name="de Groot N.N."/>
        </authorList>
    </citation>
    <scope>NUCLEOTIDE SEQUENCE [LARGE SCALE GENOMIC DNA]</scope>
    <source>
        <strain evidence="2 3">CGMCC 1.10836</strain>
    </source>
</reference>
<organism evidence="2 3">
    <name type="scientific">Pseudorhodobacter antarcticus</name>
    <dbReference type="NCBI Taxonomy" id="1077947"/>
    <lineage>
        <taxon>Bacteria</taxon>
        <taxon>Pseudomonadati</taxon>
        <taxon>Pseudomonadota</taxon>
        <taxon>Alphaproteobacteria</taxon>
        <taxon>Rhodobacterales</taxon>
        <taxon>Paracoccaceae</taxon>
        <taxon>Pseudorhodobacter</taxon>
    </lineage>
</organism>
<evidence type="ECO:0000313" key="3">
    <source>
        <dbReference type="Proteomes" id="UP000183002"/>
    </source>
</evidence>
<dbReference type="RefSeq" id="WP_050520387.1">
    <property type="nucleotide sequence ID" value="NZ_FOCO01000042.1"/>
</dbReference>
<feature type="transmembrane region" description="Helical" evidence="1">
    <location>
        <begin position="333"/>
        <end position="360"/>
    </location>
</feature>
<feature type="transmembrane region" description="Helical" evidence="1">
    <location>
        <begin position="256"/>
        <end position="274"/>
    </location>
</feature>
<feature type="transmembrane region" description="Helical" evidence="1">
    <location>
        <begin position="215"/>
        <end position="236"/>
    </location>
</feature>
<gene>
    <name evidence="2" type="ORF">SAMN05216227_10426</name>
</gene>
<feature type="transmembrane region" description="Helical" evidence="1">
    <location>
        <begin position="12"/>
        <end position="32"/>
    </location>
</feature>
<keyword evidence="1" id="KW-1133">Transmembrane helix</keyword>
<feature type="transmembrane region" description="Helical" evidence="1">
    <location>
        <begin position="44"/>
        <end position="62"/>
    </location>
</feature>
<feature type="transmembrane region" description="Helical" evidence="1">
    <location>
        <begin position="381"/>
        <end position="405"/>
    </location>
</feature>
<accession>A0A1H8LI37</accession>
<feature type="transmembrane region" description="Helical" evidence="1">
    <location>
        <begin position="281"/>
        <end position="299"/>
    </location>
</feature>
<keyword evidence="3" id="KW-1185">Reference proteome</keyword>
<proteinExistence type="predicted"/>
<dbReference type="InterPro" id="IPR051533">
    <property type="entry name" value="WaaL-like"/>
</dbReference>
<feature type="transmembrane region" description="Helical" evidence="1">
    <location>
        <begin position="74"/>
        <end position="93"/>
    </location>
</feature>
<name>A0A1H8LI37_9RHOB</name>
<dbReference type="PANTHER" id="PTHR37422">
    <property type="entry name" value="TEICHURONIC ACID BIOSYNTHESIS PROTEIN TUAE"/>
    <property type="match status" value="1"/>
</dbReference>
<feature type="transmembrane region" description="Helical" evidence="1">
    <location>
        <begin position="186"/>
        <end position="203"/>
    </location>
</feature>
<evidence type="ECO:0000313" key="2">
    <source>
        <dbReference type="EMBL" id="SEO04820.1"/>
    </source>
</evidence>
<dbReference type="Proteomes" id="UP000183002">
    <property type="component" value="Unassembled WGS sequence"/>
</dbReference>
<dbReference type="PANTHER" id="PTHR37422:SF13">
    <property type="entry name" value="LIPOPOLYSACCHARIDE BIOSYNTHESIS PROTEIN PA4999-RELATED"/>
    <property type="match status" value="1"/>
</dbReference>
<dbReference type="EMBL" id="FOCO01000042">
    <property type="protein sequence ID" value="SEO04820.1"/>
    <property type="molecule type" value="Genomic_DNA"/>
</dbReference>
<evidence type="ECO:0008006" key="4">
    <source>
        <dbReference type="Google" id="ProtNLM"/>
    </source>
</evidence>
<feature type="transmembrane region" description="Helical" evidence="1">
    <location>
        <begin position="130"/>
        <end position="153"/>
    </location>
</feature>
<keyword evidence="1" id="KW-0812">Transmembrane</keyword>
<keyword evidence="1" id="KW-0472">Membrane</keyword>
<evidence type="ECO:0000256" key="1">
    <source>
        <dbReference type="SAM" id="Phobius"/>
    </source>
</evidence>
<dbReference type="STRING" id="1077947.SAMN05216227_10426"/>
<sequence>MPAIAAKTRRKGTIFGVPIVVALFFFGMMMPTSVGISLGGLRLSVYRVVLLVMFIPMLVMLFSGKRGQPHLFDALALGHAGMALVALIHWGGLQQGIESGGIYIVEFAGAYFLGRLYIRSHNDFRAFAKAYVVIVVGMLAFTIPEALTSVHILHDGIAGATGGAMAPYIEQRMGLERTFGPFDHPILYGVFSASAFSLAYFVLAEKRLTHWRGMAWVIGVCIATFLSASGGPYVVLMMQMFVAGWERVFGKIAGRWRMLFALFAIVYLVIDLFSNRTPFHVFVTYLTFSTVSAYNRILLFEFGTAEVARHPFLGIGLGDWVRPVWMSDSMDNFWLLIAMRYGLPAWALLVGLMLGLIYAVGRRKGIPDTWKRARHAWAFTLFGIAVAAATVHLWNALFVLFLFLIGSGAWMYDAKIDSNAPPQTKRKRIGAAVPLPRAAPPLRRPKARMF</sequence>
<dbReference type="OrthoDB" id="264250at2"/>
<dbReference type="AlphaFoldDB" id="A0A1H8LI37"/>
<protein>
    <recommendedName>
        <fullName evidence="4">O-Antigen ligase</fullName>
    </recommendedName>
</protein>
<feature type="transmembrane region" description="Helical" evidence="1">
    <location>
        <begin position="99"/>
        <end position="118"/>
    </location>
</feature>